<dbReference type="AlphaFoldDB" id="A0AAV4Q283"/>
<dbReference type="InterPro" id="IPR000719">
    <property type="entry name" value="Prot_kinase_dom"/>
</dbReference>
<dbReference type="Pfam" id="PF00069">
    <property type="entry name" value="Pkinase"/>
    <property type="match status" value="1"/>
</dbReference>
<feature type="region of interest" description="Disordered" evidence="2">
    <location>
        <begin position="846"/>
        <end position="876"/>
    </location>
</feature>
<dbReference type="Gene3D" id="1.25.10.10">
    <property type="entry name" value="Leucine-rich Repeat Variant"/>
    <property type="match status" value="1"/>
</dbReference>
<feature type="compositionally biased region" description="Polar residues" evidence="2">
    <location>
        <begin position="830"/>
        <end position="841"/>
    </location>
</feature>
<dbReference type="PROSITE" id="PS50011">
    <property type="entry name" value="PROTEIN_KINASE_DOM"/>
    <property type="match status" value="1"/>
</dbReference>
<accession>A0AAV4Q283</accession>
<dbReference type="InterPro" id="IPR016024">
    <property type="entry name" value="ARM-type_fold"/>
</dbReference>
<feature type="region of interest" description="Disordered" evidence="2">
    <location>
        <begin position="822"/>
        <end position="841"/>
    </location>
</feature>
<dbReference type="GO" id="GO:0005524">
    <property type="term" value="F:ATP binding"/>
    <property type="evidence" value="ECO:0007669"/>
    <property type="project" value="InterPro"/>
</dbReference>
<feature type="region of interest" description="Disordered" evidence="2">
    <location>
        <begin position="761"/>
        <end position="815"/>
    </location>
</feature>
<dbReference type="PANTHER" id="PTHR12984:SF6">
    <property type="entry name" value="SCY1-LIKE PROTEIN 2"/>
    <property type="match status" value="1"/>
</dbReference>
<evidence type="ECO:0000313" key="5">
    <source>
        <dbReference type="Proteomes" id="UP001054837"/>
    </source>
</evidence>
<dbReference type="FunFam" id="3.30.200.20:FF:000179">
    <property type="entry name" value="SCY1 like pseudokinase 2"/>
    <property type="match status" value="1"/>
</dbReference>
<dbReference type="GO" id="GO:0004672">
    <property type="term" value="F:protein kinase activity"/>
    <property type="evidence" value="ECO:0007669"/>
    <property type="project" value="InterPro"/>
</dbReference>
<feature type="compositionally biased region" description="Polar residues" evidence="2">
    <location>
        <begin position="794"/>
        <end position="815"/>
    </location>
</feature>
<dbReference type="Gene3D" id="1.10.510.10">
    <property type="entry name" value="Transferase(Phosphotransferase) domain 1"/>
    <property type="match status" value="1"/>
</dbReference>
<sequence length="876" mass="98084">MEMLNRIKSTVSNFSTVLPGNPVTREYEIVEHVASAGPALLWKVYKGIKKSTKEEGAVFVLEKKLLDKYSKHERENILTIFKNGIAKLTRLRHPSILTVQQSLEESRESLAFATEPVFASLANILGCTENMPIPPPKALKNFELFDVEIKYGFLQLTEGLAFLHNDVKMIHGNINPESILVNQSGVWKLAGFDFCIQLEKNPDFQNDQFSFGEINIELPPLCLPHLNYIAPERILGSSSSFASDMFSLGLLFYAVHNQGKSLLLNSGCSMPSIKNNYNQLKMLSPNTMGNLPQESREHVKLLLNCTPELRPDAFQTSKLPMFENVGVKTLQYLDSLYQWDNLQKSQFYKGLPQIIAKMPKRVNLHRIVPCLAKEYHTPEMVPFVLPNVLLIAEEATKEEFQSLIMQAIIPLFRLQEPVQITLIFMQKMELLLSKCPQTVIANHVLPMIYRALESDAQQIQELCLSIIPKFASLIDYSAMKNALLPRIKKLCITTSYLSVRVNCLVCVGKLLEHLDKWLVLDEVLPFLPQIPSKEPAVLMGVLGILKLTMSHKKLGITKEIMATKIIPFLMPLSIENGLTLNQFNAIMTVVKEMVSFVEAEHKTKLEQLNSIRQEHSSTLEMTQMVQGNQSLVPDFVLENNKPGVDDMFKNLGLSSYENTNKNGQSSTSNNIMGNQQQSEKTFPKPSGMSFEEKKTLAWNQDQQRKWNSRGQGEPLVPSRDPTTSLIESNLRGLGSNNKSMDSFSSLNLTTNTNYIPNNWSPSFGPTPTLQQQQPHSLTSGFQQPQSLVGGFASLASSPPCQIQQRPNFQSSQSASMDLRSLDSLLPNIGPRNTPTLSQLGSCTKDFATSIPMIPSPPRYTAPPSSTAKNELEDLLG</sequence>
<name>A0AAV4Q283_9ARAC</name>
<dbReference type="InterPro" id="IPR051177">
    <property type="entry name" value="CIK-Related_Protein"/>
</dbReference>
<evidence type="ECO:0000256" key="1">
    <source>
        <dbReference type="ARBA" id="ARBA00038349"/>
    </source>
</evidence>
<reference evidence="4 5" key="1">
    <citation type="submission" date="2021-06" db="EMBL/GenBank/DDBJ databases">
        <title>Caerostris darwini draft genome.</title>
        <authorList>
            <person name="Kono N."/>
            <person name="Arakawa K."/>
        </authorList>
    </citation>
    <scope>NUCLEOTIDE SEQUENCE [LARGE SCALE GENOMIC DNA]</scope>
</reference>
<dbReference type="Gene3D" id="3.30.200.20">
    <property type="entry name" value="Phosphorylase Kinase, domain 1"/>
    <property type="match status" value="1"/>
</dbReference>
<dbReference type="FunFam" id="1.25.10.10:FF:000189">
    <property type="entry name" value="SCY1-like pseudokinase 2"/>
    <property type="match status" value="1"/>
</dbReference>
<dbReference type="PANTHER" id="PTHR12984">
    <property type="entry name" value="SCY1-RELATED S/T PROTEIN KINASE-LIKE"/>
    <property type="match status" value="1"/>
</dbReference>
<comment type="caution">
    <text evidence="4">The sequence shown here is derived from an EMBL/GenBank/DDBJ whole genome shotgun (WGS) entry which is preliminary data.</text>
</comment>
<feature type="compositionally biased region" description="Polar residues" evidence="2">
    <location>
        <begin position="761"/>
        <end position="786"/>
    </location>
</feature>
<dbReference type="CDD" id="cd14011">
    <property type="entry name" value="PK_SCY1_like"/>
    <property type="match status" value="1"/>
</dbReference>
<proteinExistence type="inferred from homology"/>
<feature type="domain" description="Protein kinase" evidence="3">
    <location>
        <begin position="30"/>
        <end position="322"/>
    </location>
</feature>
<dbReference type="InterPro" id="IPR011009">
    <property type="entry name" value="Kinase-like_dom_sf"/>
</dbReference>
<dbReference type="Proteomes" id="UP001054837">
    <property type="component" value="Unassembled WGS sequence"/>
</dbReference>
<dbReference type="SMART" id="SM00220">
    <property type="entry name" value="S_TKc"/>
    <property type="match status" value="1"/>
</dbReference>
<feature type="compositionally biased region" description="Polar residues" evidence="2">
    <location>
        <begin position="655"/>
        <end position="680"/>
    </location>
</feature>
<dbReference type="SUPFAM" id="SSF48371">
    <property type="entry name" value="ARM repeat"/>
    <property type="match status" value="1"/>
</dbReference>
<evidence type="ECO:0000256" key="2">
    <source>
        <dbReference type="SAM" id="MobiDB-lite"/>
    </source>
</evidence>
<dbReference type="SUPFAM" id="SSF56112">
    <property type="entry name" value="Protein kinase-like (PK-like)"/>
    <property type="match status" value="1"/>
</dbReference>
<evidence type="ECO:0000259" key="3">
    <source>
        <dbReference type="PROSITE" id="PS50011"/>
    </source>
</evidence>
<organism evidence="4 5">
    <name type="scientific">Caerostris darwini</name>
    <dbReference type="NCBI Taxonomy" id="1538125"/>
    <lineage>
        <taxon>Eukaryota</taxon>
        <taxon>Metazoa</taxon>
        <taxon>Ecdysozoa</taxon>
        <taxon>Arthropoda</taxon>
        <taxon>Chelicerata</taxon>
        <taxon>Arachnida</taxon>
        <taxon>Araneae</taxon>
        <taxon>Araneomorphae</taxon>
        <taxon>Entelegynae</taxon>
        <taxon>Araneoidea</taxon>
        <taxon>Araneidae</taxon>
        <taxon>Caerostris</taxon>
    </lineage>
</organism>
<comment type="similarity">
    <text evidence="1">Belongs to the protein kinase superfamily.</text>
</comment>
<dbReference type="EMBL" id="BPLQ01003643">
    <property type="protein sequence ID" value="GIY02120.1"/>
    <property type="molecule type" value="Genomic_DNA"/>
</dbReference>
<keyword evidence="5" id="KW-1185">Reference proteome</keyword>
<protein>
    <submittedName>
        <fullName evidence="4">SCY1-like protein 2</fullName>
    </submittedName>
</protein>
<gene>
    <name evidence="4" type="primary">SCYL2</name>
    <name evidence="4" type="ORF">CDAR_229911</name>
</gene>
<dbReference type="InterPro" id="IPR011989">
    <property type="entry name" value="ARM-like"/>
</dbReference>
<evidence type="ECO:0000313" key="4">
    <source>
        <dbReference type="EMBL" id="GIY02120.1"/>
    </source>
</evidence>
<feature type="region of interest" description="Disordered" evidence="2">
    <location>
        <begin position="655"/>
        <end position="723"/>
    </location>
</feature>